<evidence type="ECO:0000313" key="4">
    <source>
        <dbReference type="Proteomes" id="UP000230069"/>
    </source>
</evidence>
<accession>A0A2G5ECJ7</accession>
<keyword evidence="1" id="KW-0853">WD repeat</keyword>
<dbReference type="EMBL" id="KZ305026">
    <property type="protein sequence ID" value="PIA53456.1"/>
    <property type="molecule type" value="Genomic_DNA"/>
</dbReference>
<keyword evidence="2" id="KW-0677">Repeat</keyword>
<dbReference type="STRING" id="218851.A0A2G5ECJ7"/>
<dbReference type="OrthoDB" id="10260946at2759"/>
<keyword evidence="4" id="KW-1185">Reference proteome</keyword>
<dbReference type="InterPro" id="IPR015943">
    <property type="entry name" value="WD40/YVTN_repeat-like_dom_sf"/>
</dbReference>
<proteinExistence type="predicted"/>
<dbReference type="AlphaFoldDB" id="A0A2G5ECJ7"/>
<dbReference type="PANTHER" id="PTHR19857">
    <property type="entry name" value="MITOCHONDRIAL DIVISION PROTEIN 1-RELATED"/>
    <property type="match status" value="1"/>
</dbReference>
<dbReference type="Proteomes" id="UP000230069">
    <property type="component" value="Unassembled WGS sequence"/>
</dbReference>
<dbReference type="SUPFAM" id="SSF50978">
    <property type="entry name" value="WD40 repeat-like"/>
    <property type="match status" value="1"/>
</dbReference>
<dbReference type="PANTHER" id="PTHR19857:SF21">
    <property type="entry name" value="ANAPHASE-PROMOTING COMPLEX SUBUNIT 4 WD40 DOMAIN-CONTAINING PROTEIN"/>
    <property type="match status" value="1"/>
</dbReference>
<dbReference type="InterPro" id="IPR036322">
    <property type="entry name" value="WD40_repeat_dom_sf"/>
</dbReference>
<dbReference type="InterPro" id="IPR051179">
    <property type="entry name" value="WD_repeat_multifunction"/>
</dbReference>
<evidence type="ECO:0000256" key="2">
    <source>
        <dbReference type="ARBA" id="ARBA00022737"/>
    </source>
</evidence>
<dbReference type="InParanoid" id="A0A2G5ECJ7"/>
<organism evidence="3 4">
    <name type="scientific">Aquilegia coerulea</name>
    <name type="common">Rocky mountain columbine</name>
    <dbReference type="NCBI Taxonomy" id="218851"/>
    <lineage>
        <taxon>Eukaryota</taxon>
        <taxon>Viridiplantae</taxon>
        <taxon>Streptophyta</taxon>
        <taxon>Embryophyta</taxon>
        <taxon>Tracheophyta</taxon>
        <taxon>Spermatophyta</taxon>
        <taxon>Magnoliopsida</taxon>
        <taxon>Ranunculales</taxon>
        <taxon>Ranunculaceae</taxon>
        <taxon>Thalictroideae</taxon>
        <taxon>Aquilegia</taxon>
    </lineage>
</organism>
<gene>
    <name evidence="3" type="ORF">AQUCO_00900207v1</name>
</gene>
<protein>
    <submittedName>
        <fullName evidence="3">Uncharacterized protein</fullName>
    </submittedName>
</protein>
<reference evidence="3 4" key="1">
    <citation type="submission" date="2017-09" db="EMBL/GenBank/DDBJ databases">
        <title>WGS assembly of Aquilegia coerulea Goldsmith.</title>
        <authorList>
            <person name="Hodges S."/>
            <person name="Kramer E."/>
            <person name="Nordborg M."/>
            <person name="Tomkins J."/>
            <person name="Borevitz J."/>
            <person name="Derieg N."/>
            <person name="Yan J."/>
            <person name="Mihaltcheva S."/>
            <person name="Hayes R.D."/>
            <person name="Rokhsar D."/>
        </authorList>
    </citation>
    <scope>NUCLEOTIDE SEQUENCE [LARGE SCALE GENOMIC DNA]</scope>
    <source>
        <strain evidence="4">cv. Goldsmith</strain>
    </source>
</reference>
<dbReference type="Gene3D" id="2.130.10.10">
    <property type="entry name" value="YVTN repeat-like/Quinoprotein amine dehydrogenase"/>
    <property type="match status" value="1"/>
</dbReference>
<name>A0A2G5ECJ7_AQUCA</name>
<dbReference type="FunCoup" id="A0A2G5ECJ7">
    <property type="interactions" value="66"/>
</dbReference>
<evidence type="ECO:0000313" key="3">
    <source>
        <dbReference type="EMBL" id="PIA53456.1"/>
    </source>
</evidence>
<sequence length="449" mass="50035">MDKYVNRSSLPQDSKSRRREPWKRVVAELDGRYSLKYRRQASAIMLQSYTEMGAFTHLYHIDEGKCPTHMNRLINTVADDQVTFRREGISGLEFDSKGIYLVSVTKAGCLLVQDFESLYCLSGGQSTCPKEDESKHVVHLSTCQPLDVVRWNLANQDEVACTSMISNDVLIFDIGYISSYPIEVLKKRPTISGQGCVVARGFSDIAFSSVDKSRLFASDMHGGINIWDRRMSNFPCVELTTDTHSPLNSIQLSMENQIVYGAGKHGIIYAWDLRGGRTSAAFQNNKEEQSDIVPREIFSIDLDPSAPYQLAFHLDNGWSGVVDTQSLQVTHIHCPPPAWLNGWDTSHMRKPAWLPTCSIYAVGSTFDNGVYLLDFYPAPISACHVDFNDEVQNIPMETAQNFFVPLSEAVTACATHPLTGAIVAGTKKSSLLVISQNFRSTHGPSNEET</sequence>
<evidence type="ECO:0000256" key="1">
    <source>
        <dbReference type="ARBA" id="ARBA00022574"/>
    </source>
</evidence>